<evidence type="ECO:0000313" key="3">
    <source>
        <dbReference type="EMBL" id="KAJ5070882.1"/>
    </source>
</evidence>
<protein>
    <submittedName>
        <fullName evidence="3">Ras-related protein rab-5c</fullName>
    </submittedName>
</protein>
<organism evidence="3 4">
    <name type="scientific">Anaeramoeba ignava</name>
    <name type="common">Anaerobic marine amoeba</name>
    <dbReference type="NCBI Taxonomy" id="1746090"/>
    <lineage>
        <taxon>Eukaryota</taxon>
        <taxon>Metamonada</taxon>
        <taxon>Anaeramoebidae</taxon>
        <taxon>Anaeramoeba</taxon>
    </lineage>
</organism>
<dbReference type="InterPro" id="IPR005225">
    <property type="entry name" value="Small_GTP-bd"/>
</dbReference>
<name>A0A9Q0LDJ0_ANAIG</name>
<accession>A0A9Q0LDJ0</accession>
<dbReference type="PROSITE" id="PS51421">
    <property type="entry name" value="RAS"/>
    <property type="match status" value="1"/>
</dbReference>
<dbReference type="Gene3D" id="3.40.50.300">
    <property type="entry name" value="P-loop containing nucleotide triphosphate hydrolases"/>
    <property type="match status" value="1"/>
</dbReference>
<dbReference type="InterPro" id="IPR027417">
    <property type="entry name" value="P-loop_NTPase"/>
</dbReference>
<feature type="region of interest" description="Disordered" evidence="2">
    <location>
        <begin position="212"/>
        <end position="235"/>
    </location>
</feature>
<evidence type="ECO:0000256" key="2">
    <source>
        <dbReference type="SAM" id="MobiDB-lite"/>
    </source>
</evidence>
<feature type="compositionally biased region" description="Low complexity" evidence="2">
    <location>
        <begin position="183"/>
        <end position="200"/>
    </location>
</feature>
<dbReference type="CDD" id="cd00154">
    <property type="entry name" value="Rab"/>
    <property type="match status" value="1"/>
</dbReference>
<feature type="region of interest" description="Disordered" evidence="2">
    <location>
        <begin position="181"/>
        <end position="200"/>
    </location>
</feature>
<dbReference type="EMBL" id="JAPDFW010000092">
    <property type="protein sequence ID" value="KAJ5070882.1"/>
    <property type="molecule type" value="Genomic_DNA"/>
</dbReference>
<dbReference type="GO" id="GO:0003924">
    <property type="term" value="F:GTPase activity"/>
    <property type="evidence" value="ECO:0007669"/>
    <property type="project" value="InterPro"/>
</dbReference>
<dbReference type="NCBIfam" id="TIGR00231">
    <property type="entry name" value="small_GTP"/>
    <property type="match status" value="1"/>
</dbReference>
<dbReference type="AlphaFoldDB" id="A0A9Q0LDJ0"/>
<dbReference type="OMA" id="PRQNCCH"/>
<evidence type="ECO:0000313" key="4">
    <source>
        <dbReference type="Proteomes" id="UP001149090"/>
    </source>
</evidence>
<feature type="compositionally biased region" description="Low complexity" evidence="2">
    <location>
        <begin position="213"/>
        <end position="228"/>
    </location>
</feature>
<dbReference type="FunFam" id="3.40.50.300:FF:000808">
    <property type="entry name" value="Small GTP-binding protein, putative"/>
    <property type="match status" value="1"/>
</dbReference>
<comment type="caution">
    <text evidence="3">The sequence shown here is derived from an EMBL/GenBank/DDBJ whole genome shotgun (WGS) entry which is preliminary data.</text>
</comment>
<sequence>MNSDLELQEQNLESDSVKIVLLGDSGVGKTSLAQRFVDGIFSTPNSTIAVSYFSKKICINHNVISAKIWDTSGQERFRSLVPLYYRGASIAILVFDITSLKSFESLKTWVNELNRNVSRKIISVIVANKSDLHEKRQVPKEIVINYANSIGAKLFEASALNGEGVQELFVEACSELEIEQEFPNNSSQKNQKSQNPKNWNKQVIPSNFKIEKNNLNSNSNSNSNSNQNKTKSTCC</sequence>
<dbReference type="PROSITE" id="PS51419">
    <property type="entry name" value="RAB"/>
    <property type="match status" value="1"/>
</dbReference>
<evidence type="ECO:0000256" key="1">
    <source>
        <dbReference type="ARBA" id="ARBA00022741"/>
    </source>
</evidence>
<keyword evidence="4" id="KW-1185">Reference proteome</keyword>
<dbReference type="SMART" id="SM00174">
    <property type="entry name" value="RHO"/>
    <property type="match status" value="1"/>
</dbReference>
<dbReference type="InterPro" id="IPR001806">
    <property type="entry name" value="Small_GTPase"/>
</dbReference>
<dbReference type="SUPFAM" id="SSF52540">
    <property type="entry name" value="P-loop containing nucleoside triphosphate hydrolases"/>
    <property type="match status" value="1"/>
</dbReference>
<dbReference type="SMART" id="SM00176">
    <property type="entry name" value="RAN"/>
    <property type="match status" value="1"/>
</dbReference>
<dbReference type="PANTHER" id="PTHR47978">
    <property type="match status" value="1"/>
</dbReference>
<keyword evidence="1" id="KW-0547">Nucleotide-binding</keyword>
<dbReference type="Pfam" id="PF00071">
    <property type="entry name" value="Ras"/>
    <property type="match status" value="1"/>
</dbReference>
<dbReference type="SMART" id="SM00175">
    <property type="entry name" value="RAB"/>
    <property type="match status" value="1"/>
</dbReference>
<gene>
    <name evidence="3" type="ORF">M0811_01863</name>
</gene>
<dbReference type="PRINTS" id="PR00449">
    <property type="entry name" value="RASTRNSFRMNG"/>
</dbReference>
<dbReference type="OrthoDB" id="63533at2759"/>
<dbReference type="Proteomes" id="UP001149090">
    <property type="component" value="Unassembled WGS sequence"/>
</dbReference>
<dbReference type="SMART" id="SM00173">
    <property type="entry name" value="RAS"/>
    <property type="match status" value="1"/>
</dbReference>
<proteinExistence type="predicted"/>
<reference evidence="3" key="1">
    <citation type="submission" date="2022-10" db="EMBL/GenBank/DDBJ databases">
        <title>Novel sulphate-reducing endosymbionts in the free-living metamonad Anaeramoeba.</title>
        <authorList>
            <person name="Jerlstrom-Hultqvist J."/>
            <person name="Cepicka I."/>
            <person name="Gallot-Lavallee L."/>
            <person name="Salas-Leiva D."/>
            <person name="Curtis B.A."/>
            <person name="Zahonova K."/>
            <person name="Pipaliya S."/>
            <person name="Dacks J."/>
            <person name="Roger A.J."/>
        </authorList>
    </citation>
    <scope>NUCLEOTIDE SEQUENCE</scope>
    <source>
        <strain evidence="3">BMAN</strain>
    </source>
</reference>
<dbReference type="GO" id="GO:0005525">
    <property type="term" value="F:GTP binding"/>
    <property type="evidence" value="ECO:0007669"/>
    <property type="project" value="InterPro"/>
</dbReference>